<dbReference type="EMBL" id="SJPI01000001">
    <property type="protein sequence ID" value="TWT53216.1"/>
    <property type="molecule type" value="Genomic_DNA"/>
</dbReference>
<dbReference type="InterPro" id="IPR008271">
    <property type="entry name" value="Ser/Thr_kinase_AS"/>
</dbReference>
<keyword evidence="2 5" id="KW-0547">Nucleotide-binding</keyword>
<feature type="domain" description="PAS" evidence="7">
    <location>
        <begin position="359"/>
        <end position="429"/>
    </location>
</feature>
<protein>
    <submittedName>
        <fullName evidence="8">Serine/threonine-protein kinase PknB</fullName>
        <ecNumber evidence="8">2.7.11.1</ecNumber>
    </submittedName>
</protein>
<feature type="binding site" evidence="5">
    <location>
        <position position="94"/>
    </location>
    <ligand>
        <name>ATP</name>
        <dbReference type="ChEBI" id="CHEBI:30616"/>
    </ligand>
</feature>
<dbReference type="PROSITE" id="PS50112">
    <property type="entry name" value="PAS"/>
    <property type="match status" value="1"/>
</dbReference>
<dbReference type="GO" id="GO:0005524">
    <property type="term" value="F:ATP binding"/>
    <property type="evidence" value="ECO:0007669"/>
    <property type="project" value="UniProtKB-UniRule"/>
</dbReference>
<name>A0A5C5WQY2_9BACT</name>
<keyword evidence="3 8" id="KW-0418">Kinase</keyword>
<evidence type="ECO:0000313" key="8">
    <source>
        <dbReference type="EMBL" id="TWT53216.1"/>
    </source>
</evidence>
<dbReference type="CDD" id="cd00130">
    <property type="entry name" value="PAS"/>
    <property type="match status" value="1"/>
</dbReference>
<dbReference type="PROSITE" id="PS00107">
    <property type="entry name" value="PROTEIN_KINASE_ATP"/>
    <property type="match status" value="1"/>
</dbReference>
<dbReference type="NCBIfam" id="TIGR00229">
    <property type="entry name" value="sensory_box"/>
    <property type="match status" value="1"/>
</dbReference>
<dbReference type="PROSITE" id="PS50011">
    <property type="entry name" value="PROTEIN_KINASE_DOM"/>
    <property type="match status" value="1"/>
</dbReference>
<dbReference type="OrthoDB" id="6111975at2"/>
<sequence length="478" mass="53013">MGVQYPPFRVGRLGSQEMKDAHCFGDEAITTVLGNTTSPDDDDFELVGLDFAHPYGAELSECPRYRVNHPIGFGGMGVIYDATDTYFNRNVALKVLRDDYVSDVRMVKRFVHEARTTAKLQHPGIAPVYDMGETSEGCPYFSMQLIRGETLASLVSHADSSPLQQSRELGVFASVCQTIAYAHSQGVVHLDLKPSNIMVGLFGQVRVVDWGLSQEIEDLAIPFSAREESSSANETTDASLGKTRTAVQITGTLAYMPPEQARGEQIGSYSDVFGLGAILCEILTGEPPFSVCNVNKAYQQAVTASLTHAFERLDHCGSERRLIDLAKVCLSSEPGERPCDAKSVASAITAHVEQSMIHAEEDLHQFFEISMDMFCIASLDGYFKRVNSNFTRVLGYTETQLISEPFMALVHPDDRDRTLEVVSELASGNCVIDFQNRYLDSEGHYHWFEWTAKSLPEQNMIFAIAKDITQRVKLDNLK</sequence>
<dbReference type="Pfam" id="PF08447">
    <property type="entry name" value="PAS_3"/>
    <property type="match status" value="1"/>
</dbReference>
<dbReference type="PROSITE" id="PS00108">
    <property type="entry name" value="PROTEIN_KINASE_ST"/>
    <property type="match status" value="1"/>
</dbReference>
<dbReference type="InterPro" id="IPR011009">
    <property type="entry name" value="Kinase-like_dom_sf"/>
</dbReference>
<reference evidence="8 9" key="1">
    <citation type="submission" date="2019-02" db="EMBL/GenBank/DDBJ databases">
        <title>Deep-cultivation of Planctomycetes and their phenomic and genomic characterization uncovers novel biology.</title>
        <authorList>
            <person name="Wiegand S."/>
            <person name="Jogler M."/>
            <person name="Boedeker C."/>
            <person name="Pinto D."/>
            <person name="Vollmers J."/>
            <person name="Rivas-Marin E."/>
            <person name="Kohn T."/>
            <person name="Peeters S.H."/>
            <person name="Heuer A."/>
            <person name="Rast P."/>
            <person name="Oberbeckmann S."/>
            <person name="Bunk B."/>
            <person name="Jeske O."/>
            <person name="Meyerdierks A."/>
            <person name="Storesund J.E."/>
            <person name="Kallscheuer N."/>
            <person name="Luecker S."/>
            <person name="Lage O.M."/>
            <person name="Pohl T."/>
            <person name="Merkel B.J."/>
            <person name="Hornburger P."/>
            <person name="Mueller R.-W."/>
            <person name="Bruemmer F."/>
            <person name="Labrenz M."/>
            <person name="Spormann A.M."/>
            <person name="Op Den Camp H."/>
            <person name="Overmann J."/>
            <person name="Amann R."/>
            <person name="Jetten M.S.M."/>
            <person name="Mascher T."/>
            <person name="Medema M.H."/>
            <person name="Devos D.P."/>
            <person name="Kaster A.-K."/>
            <person name="Ovreas L."/>
            <person name="Rohde M."/>
            <person name="Galperin M.Y."/>
            <person name="Jogler C."/>
        </authorList>
    </citation>
    <scope>NUCLEOTIDE SEQUENCE [LARGE SCALE GENOMIC DNA]</scope>
    <source>
        <strain evidence="8 9">Pla22</strain>
    </source>
</reference>
<dbReference type="InterPro" id="IPR035965">
    <property type="entry name" value="PAS-like_dom_sf"/>
</dbReference>
<evidence type="ECO:0000256" key="1">
    <source>
        <dbReference type="ARBA" id="ARBA00022679"/>
    </source>
</evidence>
<dbReference type="Pfam" id="PF00069">
    <property type="entry name" value="Pkinase"/>
    <property type="match status" value="1"/>
</dbReference>
<dbReference type="InterPro" id="IPR000014">
    <property type="entry name" value="PAS"/>
</dbReference>
<comment type="caution">
    <text evidence="8">The sequence shown here is derived from an EMBL/GenBank/DDBJ whole genome shotgun (WGS) entry which is preliminary data.</text>
</comment>
<evidence type="ECO:0000256" key="5">
    <source>
        <dbReference type="PROSITE-ProRule" id="PRU10141"/>
    </source>
</evidence>
<evidence type="ECO:0000256" key="3">
    <source>
        <dbReference type="ARBA" id="ARBA00022777"/>
    </source>
</evidence>
<dbReference type="SUPFAM" id="SSF56112">
    <property type="entry name" value="Protein kinase-like (PK-like)"/>
    <property type="match status" value="1"/>
</dbReference>
<organism evidence="8 9">
    <name type="scientific">Rubripirellula amarantea</name>
    <dbReference type="NCBI Taxonomy" id="2527999"/>
    <lineage>
        <taxon>Bacteria</taxon>
        <taxon>Pseudomonadati</taxon>
        <taxon>Planctomycetota</taxon>
        <taxon>Planctomycetia</taxon>
        <taxon>Pirellulales</taxon>
        <taxon>Pirellulaceae</taxon>
        <taxon>Rubripirellula</taxon>
    </lineage>
</organism>
<dbReference type="CDD" id="cd14014">
    <property type="entry name" value="STKc_PknB_like"/>
    <property type="match status" value="1"/>
</dbReference>
<evidence type="ECO:0000256" key="2">
    <source>
        <dbReference type="ARBA" id="ARBA00022741"/>
    </source>
</evidence>
<dbReference type="InterPro" id="IPR017441">
    <property type="entry name" value="Protein_kinase_ATP_BS"/>
</dbReference>
<evidence type="ECO:0000256" key="4">
    <source>
        <dbReference type="ARBA" id="ARBA00022840"/>
    </source>
</evidence>
<dbReference type="SMART" id="SM00220">
    <property type="entry name" value="S_TKc"/>
    <property type="match status" value="1"/>
</dbReference>
<dbReference type="SMART" id="SM00091">
    <property type="entry name" value="PAS"/>
    <property type="match status" value="1"/>
</dbReference>
<dbReference type="InterPro" id="IPR013655">
    <property type="entry name" value="PAS_fold_3"/>
</dbReference>
<evidence type="ECO:0000259" key="7">
    <source>
        <dbReference type="PROSITE" id="PS50112"/>
    </source>
</evidence>
<feature type="domain" description="Protein kinase" evidence="6">
    <location>
        <begin position="65"/>
        <end position="367"/>
    </location>
</feature>
<dbReference type="GO" id="GO:0004674">
    <property type="term" value="F:protein serine/threonine kinase activity"/>
    <property type="evidence" value="ECO:0007669"/>
    <property type="project" value="UniProtKB-EC"/>
</dbReference>
<dbReference type="SUPFAM" id="SSF55785">
    <property type="entry name" value="PYP-like sensor domain (PAS domain)"/>
    <property type="match status" value="1"/>
</dbReference>
<dbReference type="Gene3D" id="3.30.450.20">
    <property type="entry name" value="PAS domain"/>
    <property type="match status" value="1"/>
</dbReference>
<dbReference type="EC" id="2.7.11.1" evidence="8"/>
<keyword evidence="1 8" id="KW-0808">Transferase</keyword>
<dbReference type="AlphaFoldDB" id="A0A5C5WQY2"/>
<dbReference type="Proteomes" id="UP000316598">
    <property type="component" value="Unassembled WGS sequence"/>
</dbReference>
<dbReference type="Gene3D" id="3.30.200.20">
    <property type="entry name" value="Phosphorylase Kinase, domain 1"/>
    <property type="match status" value="1"/>
</dbReference>
<dbReference type="PANTHER" id="PTHR43289:SF6">
    <property type="entry name" value="SERINE_THREONINE-PROTEIN KINASE NEKL-3"/>
    <property type="match status" value="1"/>
</dbReference>
<proteinExistence type="predicted"/>
<dbReference type="Gene3D" id="1.10.510.10">
    <property type="entry name" value="Transferase(Phosphotransferase) domain 1"/>
    <property type="match status" value="1"/>
</dbReference>
<evidence type="ECO:0000259" key="6">
    <source>
        <dbReference type="PROSITE" id="PS50011"/>
    </source>
</evidence>
<keyword evidence="4 5" id="KW-0067">ATP-binding</keyword>
<gene>
    <name evidence="8" type="primary">pknB_6</name>
    <name evidence="8" type="ORF">Pla22_08440</name>
</gene>
<dbReference type="PANTHER" id="PTHR43289">
    <property type="entry name" value="MITOGEN-ACTIVATED PROTEIN KINASE KINASE KINASE 20-RELATED"/>
    <property type="match status" value="1"/>
</dbReference>
<dbReference type="InterPro" id="IPR000719">
    <property type="entry name" value="Prot_kinase_dom"/>
</dbReference>
<accession>A0A5C5WQY2</accession>
<evidence type="ECO:0000313" key="9">
    <source>
        <dbReference type="Proteomes" id="UP000316598"/>
    </source>
</evidence>
<keyword evidence="9" id="KW-1185">Reference proteome</keyword>